<feature type="domain" description="DUF4378" evidence="1">
    <location>
        <begin position="2"/>
        <end position="62"/>
    </location>
</feature>
<gene>
    <name evidence="2" type="ORF">OIU77_007254</name>
</gene>
<dbReference type="InterPro" id="IPR025486">
    <property type="entry name" value="DUF4378"/>
</dbReference>
<evidence type="ECO:0000259" key="1">
    <source>
        <dbReference type="Pfam" id="PF14309"/>
    </source>
</evidence>
<name>A0ABQ9AGS6_9ROSI</name>
<evidence type="ECO:0000313" key="2">
    <source>
        <dbReference type="EMBL" id="KAJ6339256.1"/>
    </source>
</evidence>
<keyword evidence="3" id="KW-1185">Reference proteome</keyword>
<evidence type="ECO:0000313" key="3">
    <source>
        <dbReference type="Proteomes" id="UP001141253"/>
    </source>
</evidence>
<organism evidence="2 3">
    <name type="scientific">Salix suchowensis</name>
    <dbReference type="NCBI Taxonomy" id="1278906"/>
    <lineage>
        <taxon>Eukaryota</taxon>
        <taxon>Viridiplantae</taxon>
        <taxon>Streptophyta</taxon>
        <taxon>Embryophyta</taxon>
        <taxon>Tracheophyta</taxon>
        <taxon>Spermatophyta</taxon>
        <taxon>Magnoliopsida</taxon>
        <taxon>eudicotyledons</taxon>
        <taxon>Gunneridae</taxon>
        <taxon>Pentapetalae</taxon>
        <taxon>rosids</taxon>
        <taxon>fabids</taxon>
        <taxon>Malpighiales</taxon>
        <taxon>Salicaceae</taxon>
        <taxon>Saliceae</taxon>
        <taxon>Salix</taxon>
    </lineage>
</organism>
<dbReference type="EMBL" id="JAPFFI010000020">
    <property type="protein sequence ID" value="KAJ6339256.1"/>
    <property type="molecule type" value="Genomic_DNA"/>
</dbReference>
<sequence>MLCKKVSSFPCADCQDLEDIDGLIDKDLPQLMKDQSEIAFGEEGEGIVMEIEKEIVETLVHETASIFYGH</sequence>
<comment type="caution">
    <text evidence="2">The sequence shown here is derived from an EMBL/GenBank/DDBJ whole genome shotgun (WGS) entry which is preliminary data.</text>
</comment>
<dbReference type="Proteomes" id="UP001141253">
    <property type="component" value="Chromosome 15W"/>
</dbReference>
<dbReference type="PANTHER" id="PTHR37751">
    <property type="entry name" value="LOW PROTEIN: M-PHASE INDUCER PHOSPHATASE-LIKE PROTEIN"/>
    <property type="match status" value="1"/>
</dbReference>
<reference evidence="2" key="2">
    <citation type="journal article" date="2023" name="Int. J. Mol. Sci.">
        <title>De Novo Assembly and Annotation of 11 Diverse Shrub Willow (Salix) Genomes Reveals Novel Gene Organization in Sex-Linked Regions.</title>
        <authorList>
            <person name="Hyden B."/>
            <person name="Feng K."/>
            <person name="Yates T.B."/>
            <person name="Jawdy S."/>
            <person name="Cereghino C."/>
            <person name="Smart L.B."/>
            <person name="Muchero W."/>
        </authorList>
    </citation>
    <scope>NUCLEOTIDE SEQUENCE</scope>
    <source>
        <tissue evidence="2">Shoot tip</tissue>
    </source>
</reference>
<proteinExistence type="predicted"/>
<reference evidence="2" key="1">
    <citation type="submission" date="2022-10" db="EMBL/GenBank/DDBJ databases">
        <authorList>
            <person name="Hyden B.L."/>
            <person name="Feng K."/>
            <person name="Yates T."/>
            <person name="Jawdy S."/>
            <person name="Smart L.B."/>
            <person name="Muchero W."/>
        </authorList>
    </citation>
    <scope>NUCLEOTIDE SEQUENCE</scope>
    <source>
        <tissue evidence="2">Shoot tip</tissue>
    </source>
</reference>
<accession>A0ABQ9AGS6</accession>
<dbReference type="PANTHER" id="PTHR37751:SF1">
    <property type="entry name" value="LOW PROTEIN: M-PHASE INDUCER PHOSPHATASE-LIKE PROTEIN"/>
    <property type="match status" value="1"/>
</dbReference>
<protein>
    <recommendedName>
        <fullName evidence="1">DUF4378 domain-containing protein</fullName>
    </recommendedName>
</protein>
<dbReference type="Pfam" id="PF14309">
    <property type="entry name" value="DUF4378"/>
    <property type="match status" value="1"/>
</dbReference>